<dbReference type="STRING" id="350688.Clos_2631"/>
<reference evidence="7" key="1">
    <citation type="submission" date="2007-10" db="EMBL/GenBank/DDBJ databases">
        <title>Complete genome of Alkaliphilus oremlandii OhILAs.</title>
        <authorList>
            <person name="Copeland A."/>
            <person name="Lucas S."/>
            <person name="Lapidus A."/>
            <person name="Barry K."/>
            <person name="Detter J.C."/>
            <person name="Glavina del Rio T."/>
            <person name="Hammon N."/>
            <person name="Israni S."/>
            <person name="Dalin E."/>
            <person name="Tice H."/>
            <person name="Pitluck S."/>
            <person name="Chain P."/>
            <person name="Malfatti S."/>
            <person name="Shin M."/>
            <person name="Vergez L."/>
            <person name="Schmutz J."/>
            <person name="Larimer F."/>
            <person name="Land M."/>
            <person name="Hauser L."/>
            <person name="Kyrpides N."/>
            <person name="Mikhailova N."/>
            <person name="Stolz J.F."/>
            <person name="Dawson A."/>
            <person name="Fisher E."/>
            <person name="Crable B."/>
            <person name="Perera E."/>
            <person name="Lisak J."/>
            <person name="Ranganathan M."/>
            <person name="Basu P."/>
            <person name="Richardson P."/>
        </authorList>
    </citation>
    <scope>NUCLEOTIDE SEQUENCE [LARGE SCALE GENOMIC DNA]</scope>
    <source>
        <strain evidence="7">OhILAs</strain>
    </source>
</reference>
<feature type="region of interest" description="Disordered" evidence="4">
    <location>
        <begin position="115"/>
        <end position="142"/>
    </location>
</feature>
<evidence type="ECO:0000256" key="2">
    <source>
        <dbReference type="ARBA" id="ARBA00022980"/>
    </source>
</evidence>
<dbReference type="CDD" id="cd05692">
    <property type="entry name" value="S1_RPS1_repeat_hs4"/>
    <property type="match status" value="1"/>
</dbReference>
<sequence>MPAQVGAILDGTVSGITNFGAFIDLGEGKTGLVHISEVADDYVKNIHDYLKTQQKVKVKVLSIEDNGKISLSIKQAALPKKKTVKPPASVEWSNVGEKQPTMSFEDKLNRFLKDSEEKMSSIKTKAKDGRRGNGYSGKKLRD</sequence>
<evidence type="ECO:0000256" key="1">
    <source>
        <dbReference type="ARBA" id="ARBA00006767"/>
    </source>
</evidence>
<dbReference type="PANTHER" id="PTHR10724:SF7">
    <property type="entry name" value="SMALL RIBOSOMAL SUBUNIT PROTEIN BS1C"/>
    <property type="match status" value="1"/>
</dbReference>
<comment type="similarity">
    <text evidence="1">Belongs to the bacterial ribosomal protein bS1 family.</text>
</comment>
<accession>A8MK30</accession>
<dbReference type="RefSeq" id="WP_012160469.1">
    <property type="nucleotide sequence ID" value="NC_009922.1"/>
</dbReference>
<dbReference type="InterPro" id="IPR050437">
    <property type="entry name" value="Ribos_protein_bS1-like"/>
</dbReference>
<keyword evidence="3" id="KW-0687">Ribonucleoprotein</keyword>
<dbReference type="InterPro" id="IPR003029">
    <property type="entry name" value="S1_domain"/>
</dbReference>
<evidence type="ECO:0000259" key="5">
    <source>
        <dbReference type="PROSITE" id="PS50126"/>
    </source>
</evidence>
<dbReference type="PANTHER" id="PTHR10724">
    <property type="entry name" value="30S RIBOSOMAL PROTEIN S1"/>
    <property type="match status" value="1"/>
</dbReference>
<dbReference type="Gene3D" id="2.40.50.140">
    <property type="entry name" value="Nucleic acid-binding proteins"/>
    <property type="match status" value="1"/>
</dbReference>
<organism evidence="6 7">
    <name type="scientific">Alkaliphilus oremlandii (strain OhILAs)</name>
    <name type="common">Clostridium oremlandii (strain OhILAs)</name>
    <dbReference type="NCBI Taxonomy" id="350688"/>
    <lineage>
        <taxon>Bacteria</taxon>
        <taxon>Bacillati</taxon>
        <taxon>Bacillota</taxon>
        <taxon>Clostridia</taxon>
        <taxon>Peptostreptococcales</taxon>
        <taxon>Natronincolaceae</taxon>
        <taxon>Alkaliphilus</taxon>
    </lineage>
</organism>
<keyword evidence="2" id="KW-0689">Ribosomal protein</keyword>
<evidence type="ECO:0000313" key="7">
    <source>
        <dbReference type="Proteomes" id="UP000000269"/>
    </source>
</evidence>
<protein>
    <submittedName>
        <fullName evidence="6">RNA binding S1 domain protein</fullName>
    </submittedName>
</protein>
<feature type="domain" description="S1 motif" evidence="5">
    <location>
        <begin position="6"/>
        <end position="74"/>
    </location>
</feature>
<keyword evidence="7" id="KW-1185">Reference proteome</keyword>
<dbReference type="HOGENOM" id="CLU_128762_0_0_9"/>
<dbReference type="Proteomes" id="UP000000269">
    <property type="component" value="Chromosome"/>
</dbReference>
<dbReference type="GO" id="GO:0003735">
    <property type="term" value="F:structural constituent of ribosome"/>
    <property type="evidence" value="ECO:0007669"/>
    <property type="project" value="TreeGrafter"/>
</dbReference>
<evidence type="ECO:0000256" key="4">
    <source>
        <dbReference type="SAM" id="MobiDB-lite"/>
    </source>
</evidence>
<dbReference type="GO" id="GO:0003729">
    <property type="term" value="F:mRNA binding"/>
    <property type="evidence" value="ECO:0007669"/>
    <property type="project" value="UniProtKB-ARBA"/>
</dbReference>
<dbReference type="InterPro" id="IPR012340">
    <property type="entry name" value="NA-bd_OB-fold"/>
</dbReference>
<gene>
    <name evidence="6" type="ordered locus">Clos_2631</name>
</gene>
<dbReference type="KEGG" id="aoe:Clos_2631"/>
<dbReference type="EMBL" id="CP000853">
    <property type="protein sequence ID" value="ABW20162.1"/>
    <property type="molecule type" value="Genomic_DNA"/>
</dbReference>
<dbReference type="GO" id="GO:0005840">
    <property type="term" value="C:ribosome"/>
    <property type="evidence" value="ECO:0007669"/>
    <property type="project" value="UniProtKB-KW"/>
</dbReference>
<dbReference type="GO" id="GO:0006412">
    <property type="term" value="P:translation"/>
    <property type="evidence" value="ECO:0007669"/>
    <property type="project" value="TreeGrafter"/>
</dbReference>
<dbReference type="GO" id="GO:1990904">
    <property type="term" value="C:ribonucleoprotein complex"/>
    <property type="evidence" value="ECO:0007669"/>
    <property type="project" value="UniProtKB-KW"/>
</dbReference>
<evidence type="ECO:0000313" key="6">
    <source>
        <dbReference type="EMBL" id="ABW20162.1"/>
    </source>
</evidence>
<feature type="compositionally biased region" description="Basic and acidic residues" evidence="4">
    <location>
        <begin position="115"/>
        <end position="131"/>
    </location>
</feature>
<dbReference type="SUPFAM" id="SSF50249">
    <property type="entry name" value="Nucleic acid-binding proteins"/>
    <property type="match status" value="1"/>
</dbReference>
<name>A8MK30_ALKOO</name>
<dbReference type="SMART" id="SM00316">
    <property type="entry name" value="S1"/>
    <property type="match status" value="1"/>
</dbReference>
<dbReference type="AlphaFoldDB" id="A8MK30"/>
<dbReference type="FunFam" id="2.40.50.140:FF:000051">
    <property type="entry name" value="RNA-binding transcriptional accessory protein"/>
    <property type="match status" value="1"/>
</dbReference>
<dbReference type="OrthoDB" id="9810507at2"/>
<dbReference type="GO" id="GO:0005737">
    <property type="term" value="C:cytoplasm"/>
    <property type="evidence" value="ECO:0007669"/>
    <property type="project" value="UniProtKB-ARBA"/>
</dbReference>
<evidence type="ECO:0000256" key="3">
    <source>
        <dbReference type="ARBA" id="ARBA00023274"/>
    </source>
</evidence>
<proteinExistence type="inferred from homology"/>
<dbReference type="PROSITE" id="PS50126">
    <property type="entry name" value="S1"/>
    <property type="match status" value="1"/>
</dbReference>
<dbReference type="eggNOG" id="COG1098">
    <property type="taxonomic scope" value="Bacteria"/>
</dbReference>
<dbReference type="Pfam" id="PF00575">
    <property type="entry name" value="S1"/>
    <property type="match status" value="1"/>
</dbReference>